<dbReference type="InterPro" id="IPR023398">
    <property type="entry name" value="TIF_eIF4e-like"/>
</dbReference>
<dbReference type="Gene3D" id="3.30.760.10">
    <property type="entry name" value="RNA Cap, Translation Initiation Factor Eif4e"/>
    <property type="match status" value="1"/>
</dbReference>
<comment type="similarity">
    <text evidence="1">Belongs to the eukaryotic initiation factor 4E family.</text>
</comment>
<dbReference type="GO" id="GO:0000340">
    <property type="term" value="F:RNA 7-methylguanosine cap binding"/>
    <property type="evidence" value="ECO:0007669"/>
    <property type="project" value="TreeGrafter"/>
</dbReference>
<dbReference type="GO" id="GO:0016281">
    <property type="term" value="C:eukaryotic translation initiation factor 4F complex"/>
    <property type="evidence" value="ECO:0007669"/>
    <property type="project" value="TreeGrafter"/>
</dbReference>
<dbReference type="Pfam" id="PF01652">
    <property type="entry name" value="IF4E"/>
    <property type="match status" value="1"/>
</dbReference>
<dbReference type="STRING" id="33528.ENSGAFP00000013978"/>
<dbReference type="AlphaFoldDB" id="A0A315W2S5"/>
<evidence type="ECO:0000313" key="5">
    <source>
        <dbReference type="Proteomes" id="UP000250572"/>
    </source>
</evidence>
<dbReference type="Proteomes" id="UP000250572">
    <property type="component" value="Unassembled WGS sequence"/>
</dbReference>
<dbReference type="InterPro" id="IPR001040">
    <property type="entry name" value="TIF_eIF_4E"/>
</dbReference>
<evidence type="ECO:0000256" key="2">
    <source>
        <dbReference type="SAM" id="Coils"/>
    </source>
</evidence>
<feature type="region of interest" description="Disordered" evidence="3">
    <location>
        <begin position="419"/>
        <end position="442"/>
    </location>
</feature>
<proteinExistence type="inferred from homology"/>
<keyword evidence="1" id="KW-0396">Initiation factor</keyword>
<dbReference type="SUPFAM" id="SSF55418">
    <property type="entry name" value="eIF4e-like"/>
    <property type="match status" value="1"/>
</dbReference>
<feature type="compositionally biased region" description="Basic residues" evidence="3">
    <location>
        <begin position="425"/>
        <end position="435"/>
    </location>
</feature>
<organism evidence="4 5">
    <name type="scientific">Gambusia affinis</name>
    <name type="common">Western mosquitofish</name>
    <name type="synonym">Heterandria affinis</name>
    <dbReference type="NCBI Taxonomy" id="33528"/>
    <lineage>
        <taxon>Eukaryota</taxon>
        <taxon>Metazoa</taxon>
        <taxon>Chordata</taxon>
        <taxon>Craniata</taxon>
        <taxon>Vertebrata</taxon>
        <taxon>Euteleostomi</taxon>
        <taxon>Actinopterygii</taxon>
        <taxon>Neopterygii</taxon>
        <taxon>Teleostei</taxon>
        <taxon>Neoteleostei</taxon>
        <taxon>Acanthomorphata</taxon>
        <taxon>Ovalentaria</taxon>
        <taxon>Atherinomorphae</taxon>
        <taxon>Cyprinodontiformes</taxon>
        <taxon>Poeciliidae</taxon>
        <taxon>Poeciliinae</taxon>
        <taxon>Gambusia</taxon>
    </lineage>
</organism>
<dbReference type="GO" id="GO:0003743">
    <property type="term" value="F:translation initiation factor activity"/>
    <property type="evidence" value="ECO:0007669"/>
    <property type="project" value="UniProtKB-KW"/>
</dbReference>
<comment type="caution">
    <text evidence="4">The sequence shown here is derived from an EMBL/GenBank/DDBJ whole genome shotgun (WGS) entry which is preliminary data.</text>
</comment>
<dbReference type="PANTHER" id="PTHR11960:SF29">
    <property type="entry name" value="EUKARYOTIC TRANSLATION INITIATION FACTOR 4E FAMILY MEMBER 1C"/>
    <property type="match status" value="1"/>
</dbReference>
<evidence type="ECO:0000313" key="4">
    <source>
        <dbReference type="EMBL" id="PWA26038.1"/>
    </source>
</evidence>
<feature type="non-terminal residue" evidence="4">
    <location>
        <position position="646"/>
    </location>
</feature>
<evidence type="ECO:0000256" key="1">
    <source>
        <dbReference type="RuleBase" id="RU004374"/>
    </source>
</evidence>
<keyword evidence="2" id="KW-0175">Coiled coil</keyword>
<dbReference type="PANTHER" id="PTHR11960">
    <property type="entry name" value="EUKARYOTIC TRANSLATION INITIATION FACTOR 4E RELATED"/>
    <property type="match status" value="1"/>
</dbReference>
<dbReference type="Gene3D" id="1.10.287.1490">
    <property type="match status" value="1"/>
</dbReference>
<feature type="region of interest" description="Disordered" evidence="3">
    <location>
        <begin position="374"/>
        <end position="395"/>
    </location>
</feature>
<feature type="coiled-coil region" evidence="2">
    <location>
        <begin position="321"/>
        <end position="348"/>
    </location>
</feature>
<protein>
    <submittedName>
        <fullName evidence="4">Uncharacterized protein</fullName>
    </submittedName>
</protein>
<sequence>MVRLLQILSSISNIHCRTVKMSVVTPHLLNEDEIKQMTRGELAFVVLDWLQRMKKIGGMLRREDDLEKELKAAQEEIGGLKKGIVSLTEQRDSVLNQNKILKSQTIPKLKREMKEWSAHRNHLRTENKNYQKKVRELQTSFKNLKWESKRQLERVLGEKNAVVYRSTTDQATIDKLQNEVKRLEFELAQKMNDIGLMNKEIKQLKDWSSRLQGKIDDMENQLDKAAVEKKNLLKKLPQSPAEDVRVKTKQEFIAKLKFCEPVLIDEKLRRRRLVKHLMKKDCEMCKLLKKQAESHSELSALQRQLAAVNAKKSFDRTDSDWRKLKEEIQSLNGQIQALTETRQRDQEQTKVFTKEIDKWKMKYYNEKLEHENLKSKEAKVENDTPVETPKSDSKVETETEQIKFLPLIAEKSARQRTLPLGQGRRQAHNTRKVKSSKANPPQHQEARIVIIYISRQKAISPGNQAKKRQRATRWALWYFKNDKSKSWTENLRLISKFDTVEDFWALYNHIQQPSKLGFGCDYCLFKDGIKPMWEDDRNKLGGRWLMTLNKQQRHNDLDRYWMETLLCLVGESFDEASEEVCGAVVNVRPKGDKISIWTSNCQNREAIMTIGQLYKERLNIPIKAMIGYQSHDDTSSKSGSTTKNMY</sequence>
<keyword evidence="1" id="KW-0694">RNA-binding</keyword>
<dbReference type="FunFam" id="3.30.760.10:FF:000006">
    <property type="entry name" value="Eukaryotic translation initiation factor 4E family member 1c"/>
    <property type="match status" value="1"/>
</dbReference>
<feature type="coiled-coil region" evidence="2">
    <location>
        <begin position="56"/>
        <end position="147"/>
    </location>
</feature>
<gene>
    <name evidence="4" type="ORF">CCH79_00001665</name>
</gene>
<dbReference type="EMBL" id="NHOQ01001229">
    <property type="protein sequence ID" value="PWA26038.1"/>
    <property type="molecule type" value="Genomic_DNA"/>
</dbReference>
<feature type="coiled-coil region" evidence="2">
    <location>
        <begin position="173"/>
        <end position="235"/>
    </location>
</feature>
<dbReference type="PROSITE" id="PS00813">
    <property type="entry name" value="IF4E"/>
    <property type="match status" value="1"/>
</dbReference>
<reference evidence="4 5" key="1">
    <citation type="journal article" date="2018" name="G3 (Bethesda)">
        <title>A High-Quality Reference Genome for the Invasive Mosquitofish Gambusia affinis Using a Chicago Library.</title>
        <authorList>
            <person name="Hoffberg S.L."/>
            <person name="Troendle N.J."/>
            <person name="Glenn T.C."/>
            <person name="Mahmud O."/>
            <person name="Louha S."/>
            <person name="Chalopin D."/>
            <person name="Bennetzen J.L."/>
            <person name="Mauricio R."/>
        </authorList>
    </citation>
    <scope>NUCLEOTIDE SEQUENCE [LARGE SCALE GENOMIC DNA]</scope>
    <source>
        <strain evidence="4">NE01/NJP1002.9</strain>
        <tissue evidence="4">Muscle</tissue>
    </source>
</reference>
<dbReference type="InterPro" id="IPR019770">
    <property type="entry name" value="TIF_eIF_4E_CS"/>
</dbReference>
<keyword evidence="5" id="KW-1185">Reference proteome</keyword>
<name>A0A315W2S5_GAMAF</name>
<keyword evidence="1" id="KW-0648">Protein biosynthesis</keyword>
<evidence type="ECO:0000256" key="3">
    <source>
        <dbReference type="SAM" id="MobiDB-lite"/>
    </source>
</evidence>
<accession>A0A315W2S5</accession>